<protein>
    <recommendedName>
        <fullName evidence="10">DNA2/NAM7 helicase-like C-terminal domain-containing protein</fullName>
    </recommendedName>
</protein>
<dbReference type="InterPro" id="IPR041679">
    <property type="entry name" value="DNA2/NAM7-like_C"/>
</dbReference>
<name>A0A2W5Q5M0_9SPHN</name>
<dbReference type="GO" id="GO:0005524">
    <property type="term" value="F:ATP binding"/>
    <property type="evidence" value="ECO:0007669"/>
    <property type="project" value="UniProtKB-KW"/>
</dbReference>
<gene>
    <name evidence="8" type="ORF">DI555_23425</name>
</gene>
<evidence type="ECO:0008006" key="10">
    <source>
        <dbReference type="Google" id="ProtNLM"/>
    </source>
</evidence>
<dbReference type="PANTHER" id="PTHR43788:SF8">
    <property type="entry name" value="DNA-BINDING PROTEIN SMUBP-2"/>
    <property type="match status" value="1"/>
</dbReference>
<evidence type="ECO:0000256" key="1">
    <source>
        <dbReference type="ARBA" id="ARBA00007913"/>
    </source>
</evidence>
<keyword evidence="3" id="KW-0378">Hydrolase</keyword>
<keyword evidence="2" id="KW-0547">Nucleotide-binding</keyword>
<evidence type="ECO:0000256" key="4">
    <source>
        <dbReference type="ARBA" id="ARBA00022806"/>
    </source>
</evidence>
<feature type="domain" description="DNA2/NAM7 helicase helicase" evidence="6">
    <location>
        <begin position="69"/>
        <end position="128"/>
    </location>
</feature>
<accession>A0A2W5Q5M0</accession>
<dbReference type="GO" id="GO:0016787">
    <property type="term" value="F:hydrolase activity"/>
    <property type="evidence" value="ECO:0007669"/>
    <property type="project" value="UniProtKB-KW"/>
</dbReference>
<evidence type="ECO:0000256" key="5">
    <source>
        <dbReference type="ARBA" id="ARBA00022840"/>
    </source>
</evidence>
<dbReference type="Gene3D" id="3.40.50.300">
    <property type="entry name" value="P-loop containing nucleotide triphosphate hydrolases"/>
    <property type="match status" value="2"/>
</dbReference>
<dbReference type="CDD" id="cd18808">
    <property type="entry name" value="SF1_C_Upf1"/>
    <property type="match status" value="1"/>
</dbReference>
<dbReference type="InterPro" id="IPR047187">
    <property type="entry name" value="SF1_C_Upf1"/>
</dbReference>
<dbReference type="InterPro" id="IPR050534">
    <property type="entry name" value="Coronavir_polyprotein_1ab"/>
</dbReference>
<keyword evidence="5" id="KW-0067">ATP-binding</keyword>
<evidence type="ECO:0000256" key="3">
    <source>
        <dbReference type="ARBA" id="ARBA00022801"/>
    </source>
</evidence>
<dbReference type="GO" id="GO:0043139">
    <property type="term" value="F:5'-3' DNA helicase activity"/>
    <property type="evidence" value="ECO:0007669"/>
    <property type="project" value="TreeGrafter"/>
</dbReference>
<dbReference type="EMBL" id="QFPX01000047">
    <property type="protein sequence ID" value="PZQ50003.1"/>
    <property type="molecule type" value="Genomic_DNA"/>
</dbReference>
<proteinExistence type="inferred from homology"/>
<organism evidence="8 9">
    <name type="scientific">Novosphingobium pentaromativorans</name>
    <dbReference type="NCBI Taxonomy" id="205844"/>
    <lineage>
        <taxon>Bacteria</taxon>
        <taxon>Pseudomonadati</taxon>
        <taxon>Pseudomonadota</taxon>
        <taxon>Alphaproteobacteria</taxon>
        <taxon>Sphingomonadales</taxon>
        <taxon>Sphingomonadaceae</taxon>
        <taxon>Novosphingobium</taxon>
    </lineage>
</organism>
<dbReference type="SUPFAM" id="SSF52540">
    <property type="entry name" value="P-loop containing nucleoside triphosphate hydrolases"/>
    <property type="match status" value="1"/>
</dbReference>
<feature type="domain" description="DNA2/NAM7 helicase-like C-terminal" evidence="7">
    <location>
        <begin position="234"/>
        <end position="357"/>
    </location>
</feature>
<keyword evidence="4" id="KW-0347">Helicase</keyword>
<evidence type="ECO:0000313" key="8">
    <source>
        <dbReference type="EMBL" id="PZQ50003.1"/>
    </source>
</evidence>
<dbReference type="Pfam" id="PF13087">
    <property type="entry name" value="AAA_12"/>
    <property type="match status" value="1"/>
</dbReference>
<reference evidence="8 9" key="1">
    <citation type="submission" date="2017-08" db="EMBL/GenBank/DDBJ databases">
        <title>Infants hospitalized years apart are colonized by the same room-sourced microbial strains.</title>
        <authorList>
            <person name="Brooks B."/>
            <person name="Olm M.R."/>
            <person name="Firek B.A."/>
            <person name="Baker R."/>
            <person name="Thomas B.C."/>
            <person name="Morowitz M.J."/>
            <person name="Banfield J.F."/>
        </authorList>
    </citation>
    <scope>NUCLEOTIDE SEQUENCE [LARGE SCALE GENOMIC DNA]</scope>
    <source>
        <strain evidence="8">S2_005_002_R2_33</strain>
    </source>
</reference>
<comment type="caution">
    <text evidence="8">The sequence shown here is derived from an EMBL/GenBank/DDBJ whole genome shotgun (WGS) entry which is preliminary data.</text>
</comment>
<dbReference type="InterPro" id="IPR041677">
    <property type="entry name" value="DNA2/NAM7_AAA_11"/>
</dbReference>
<dbReference type="Pfam" id="PF13086">
    <property type="entry name" value="AAA_11"/>
    <property type="match status" value="1"/>
</dbReference>
<evidence type="ECO:0000259" key="6">
    <source>
        <dbReference type="Pfam" id="PF13086"/>
    </source>
</evidence>
<evidence type="ECO:0000256" key="2">
    <source>
        <dbReference type="ARBA" id="ARBA00022741"/>
    </source>
</evidence>
<dbReference type="InterPro" id="IPR027417">
    <property type="entry name" value="P-loop_NTPase"/>
</dbReference>
<dbReference type="PANTHER" id="PTHR43788">
    <property type="entry name" value="DNA2/NAM7 HELICASE FAMILY MEMBER"/>
    <property type="match status" value="1"/>
</dbReference>
<comment type="similarity">
    <text evidence="1">Belongs to the DNA2/NAM7 helicase family.</text>
</comment>
<dbReference type="AlphaFoldDB" id="A0A2W5Q5M0"/>
<evidence type="ECO:0000313" key="9">
    <source>
        <dbReference type="Proteomes" id="UP000249082"/>
    </source>
</evidence>
<evidence type="ECO:0000259" key="7">
    <source>
        <dbReference type="Pfam" id="PF13087"/>
    </source>
</evidence>
<sequence length="397" mass="42659">MPDSIHRKREALFIAAIAVHKVFIDCAAQKLLQNLNVLMDIFSKGAPKDPAKLALLPELWSTLFLVVPVLSTTFASVERMIGELPPEAIGWLLIDEAGQALPQAAVGAIMRARRSIIVGDPLQIPPVVTLPQRLSVEICNYFNVYVDKWAAPEASAQTLADAASAYQASFPSPQGDRRVGIPLLVHRRCDQPMFGISNAIAYDDKMVLATAAGESPIGRVLGVSSWLSVDGDAETKWCPKEGELAKSLLRRLADAGITQPDIFLISPFRIVAQEMRRILKQDKGLMNALEVDAHSWANDRVGTIHTVQGREAEAVVLVLGAPRADQGGARNWASGTPNVFNVAVSRAKRRLYVIGSHGAWSGVAHARALAGDLPVTRDGISISDSSDAATSFAPPCG</sequence>
<dbReference type="Proteomes" id="UP000249082">
    <property type="component" value="Unassembled WGS sequence"/>
</dbReference>